<keyword evidence="5 8" id="KW-1133">Transmembrane helix</keyword>
<dbReference type="GO" id="GO:0005227">
    <property type="term" value="F:calcium-activated cation channel activity"/>
    <property type="evidence" value="ECO:0007669"/>
    <property type="project" value="InterPro"/>
</dbReference>
<keyword evidence="13" id="KW-1185">Reference proteome</keyword>
<dbReference type="Pfam" id="PF14703">
    <property type="entry name" value="PHM7_cyt"/>
    <property type="match status" value="1"/>
</dbReference>
<evidence type="ECO:0000259" key="9">
    <source>
        <dbReference type="Pfam" id="PF02714"/>
    </source>
</evidence>
<evidence type="ECO:0000256" key="6">
    <source>
        <dbReference type="ARBA" id="ARBA00023136"/>
    </source>
</evidence>
<feature type="domain" description="CSC1/OSCA1-like N-terminal transmembrane" evidence="10">
    <location>
        <begin position="37"/>
        <end position="214"/>
    </location>
</feature>
<evidence type="ECO:0000256" key="3">
    <source>
        <dbReference type="ARBA" id="ARBA00022448"/>
    </source>
</evidence>
<feature type="domain" description="CSC1/OSCA1-like 7TM region" evidence="9">
    <location>
        <begin position="444"/>
        <end position="718"/>
    </location>
</feature>
<comment type="similarity">
    <text evidence="2">Belongs to the CSC1 (TC 1.A.17) family.</text>
</comment>
<comment type="subcellular location">
    <subcellularLocation>
        <location evidence="1">Membrane</location>
        <topology evidence="1">Multi-pass membrane protein</topology>
    </subcellularLocation>
</comment>
<dbReference type="EMBL" id="KL198065">
    <property type="protein sequence ID" value="KDQ10670.1"/>
    <property type="molecule type" value="Genomic_DNA"/>
</dbReference>
<feature type="transmembrane region" description="Helical" evidence="8">
    <location>
        <begin position="539"/>
        <end position="560"/>
    </location>
</feature>
<gene>
    <name evidence="12" type="ORF">BOTBODRAFT_35986</name>
</gene>
<evidence type="ECO:0008006" key="14">
    <source>
        <dbReference type="Google" id="ProtNLM"/>
    </source>
</evidence>
<organism evidence="12 13">
    <name type="scientific">Botryobasidium botryosum (strain FD-172 SS1)</name>
    <dbReference type="NCBI Taxonomy" id="930990"/>
    <lineage>
        <taxon>Eukaryota</taxon>
        <taxon>Fungi</taxon>
        <taxon>Dikarya</taxon>
        <taxon>Basidiomycota</taxon>
        <taxon>Agaricomycotina</taxon>
        <taxon>Agaricomycetes</taxon>
        <taxon>Cantharellales</taxon>
        <taxon>Botryobasidiaceae</taxon>
        <taxon>Botryobasidium</taxon>
    </lineage>
</organism>
<evidence type="ECO:0000259" key="11">
    <source>
        <dbReference type="Pfam" id="PF14703"/>
    </source>
</evidence>
<dbReference type="AlphaFoldDB" id="A0A067M7I6"/>
<reference evidence="13" key="1">
    <citation type="journal article" date="2014" name="Proc. Natl. Acad. Sci. U.S.A.">
        <title>Extensive sampling of basidiomycete genomes demonstrates inadequacy of the white-rot/brown-rot paradigm for wood decay fungi.</title>
        <authorList>
            <person name="Riley R."/>
            <person name="Salamov A.A."/>
            <person name="Brown D.W."/>
            <person name="Nagy L.G."/>
            <person name="Floudas D."/>
            <person name="Held B.W."/>
            <person name="Levasseur A."/>
            <person name="Lombard V."/>
            <person name="Morin E."/>
            <person name="Otillar R."/>
            <person name="Lindquist E.A."/>
            <person name="Sun H."/>
            <person name="LaButti K.M."/>
            <person name="Schmutz J."/>
            <person name="Jabbour D."/>
            <person name="Luo H."/>
            <person name="Baker S.E."/>
            <person name="Pisabarro A.G."/>
            <person name="Walton J.D."/>
            <person name="Blanchette R.A."/>
            <person name="Henrissat B."/>
            <person name="Martin F."/>
            <person name="Cullen D."/>
            <person name="Hibbett D.S."/>
            <person name="Grigoriev I.V."/>
        </authorList>
    </citation>
    <scope>NUCLEOTIDE SEQUENCE [LARGE SCALE GENOMIC DNA]</scope>
    <source>
        <strain evidence="13">FD-172 SS1</strain>
    </source>
</reference>
<dbReference type="Proteomes" id="UP000027195">
    <property type="component" value="Unassembled WGS sequence"/>
</dbReference>
<accession>A0A067M7I6</accession>
<dbReference type="PANTHER" id="PTHR13018:SF5">
    <property type="entry name" value="RE44586P"/>
    <property type="match status" value="1"/>
</dbReference>
<evidence type="ECO:0000256" key="1">
    <source>
        <dbReference type="ARBA" id="ARBA00004141"/>
    </source>
</evidence>
<feature type="transmembrane region" description="Helical" evidence="8">
    <location>
        <begin position="588"/>
        <end position="615"/>
    </location>
</feature>
<evidence type="ECO:0000259" key="10">
    <source>
        <dbReference type="Pfam" id="PF13967"/>
    </source>
</evidence>
<feature type="transmembrane region" description="Helical" evidence="8">
    <location>
        <begin position="636"/>
        <end position="655"/>
    </location>
</feature>
<feature type="domain" description="CSC1/OSCA1-like cytosolic" evidence="11">
    <location>
        <begin position="236"/>
        <end position="433"/>
    </location>
</feature>
<feature type="transmembrane region" description="Helical" evidence="8">
    <location>
        <begin position="724"/>
        <end position="742"/>
    </location>
</feature>
<evidence type="ECO:0000256" key="5">
    <source>
        <dbReference type="ARBA" id="ARBA00022989"/>
    </source>
</evidence>
<evidence type="ECO:0000256" key="7">
    <source>
        <dbReference type="SAM" id="MobiDB-lite"/>
    </source>
</evidence>
<feature type="region of interest" description="Disordered" evidence="7">
    <location>
        <begin position="951"/>
        <end position="1036"/>
    </location>
</feature>
<feature type="compositionally biased region" description="Acidic residues" evidence="7">
    <location>
        <begin position="959"/>
        <end position="968"/>
    </location>
</feature>
<keyword evidence="3" id="KW-0813">Transport</keyword>
<feature type="compositionally biased region" description="Basic residues" evidence="7">
    <location>
        <begin position="876"/>
        <end position="889"/>
    </location>
</feature>
<evidence type="ECO:0000256" key="4">
    <source>
        <dbReference type="ARBA" id="ARBA00022692"/>
    </source>
</evidence>
<evidence type="ECO:0000313" key="12">
    <source>
        <dbReference type="EMBL" id="KDQ10670.1"/>
    </source>
</evidence>
<feature type="compositionally biased region" description="Gly residues" evidence="7">
    <location>
        <begin position="994"/>
        <end position="1007"/>
    </location>
</feature>
<feature type="transmembrane region" description="Helical" evidence="8">
    <location>
        <begin position="120"/>
        <end position="140"/>
    </location>
</feature>
<evidence type="ECO:0000256" key="2">
    <source>
        <dbReference type="ARBA" id="ARBA00007779"/>
    </source>
</evidence>
<dbReference type="InterPro" id="IPR045122">
    <property type="entry name" value="Csc1-like"/>
</dbReference>
<dbReference type="Pfam" id="PF13967">
    <property type="entry name" value="RSN1_TM"/>
    <property type="match status" value="1"/>
</dbReference>
<dbReference type="GO" id="GO:0005886">
    <property type="term" value="C:plasma membrane"/>
    <property type="evidence" value="ECO:0007669"/>
    <property type="project" value="TreeGrafter"/>
</dbReference>
<dbReference type="InParanoid" id="A0A067M7I6"/>
<dbReference type="HOGENOM" id="CLU_002458_3_0_1"/>
<feature type="transmembrane region" description="Helical" evidence="8">
    <location>
        <begin position="700"/>
        <end position="718"/>
    </location>
</feature>
<evidence type="ECO:0000313" key="13">
    <source>
        <dbReference type="Proteomes" id="UP000027195"/>
    </source>
</evidence>
<feature type="transmembrane region" description="Helical" evidence="8">
    <location>
        <begin position="492"/>
        <end position="519"/>
    </location>
</feature>
<feature type="transmembrane region" description="Helical" evidence="8">
    <location>
        <begin position="446"/>
        <end position="472"/>
    </location>
</feature>
<evidence type="ECO:0000256" key="8">
    <source>
        <dbReference type="SAM" id="Phobius"/>
    </source>
</evidence>
<feature type="transmembrane region" description="Helical" evidence="8">
    <location>
        <begin position="193"/>
        <end position="213"/>
    </location>
</feature>
<keyword evidence="4 8" id="KW-0812">Transmembrane</keyword>
<dbReference type="FunCoup" id="A0A067M7I6">
    <property type="interactions" value="75"/>
</dbReference>
<feature type="region of interest" description="Disordered" evidence="7">
    <location>
        <begin position="876"/>
        <end position="936"/>
    </location>
</feature>
<proteinExistence type="inferred from homology"/>
<dbReference type="InterPro" id="IPR003864">
    <property type="entry name" value="CSC1/OSCA1-like_7TM"/>
</dbReference>
<dbReference type="InterPro" id="IPR027815">
    <property type="entry name" value="CSC1/OSCA1-like_cyt"/>
</dbReference>
<protein>
    <recommendedName>
        <fullName evidence="14">CSC1/OSCA1-like 7TM region domain-containing protein</fullName>
    </recommendedName>
</protein>
<sequence>MGADLAAWMHPILEYLLDGPPVPPGTPPSKKYDGPWFQTQLLISTALGLSCFLLFSYARTRWPVLFASRTKLSGFSPHDGHINQSFFSWILPTIRTSEFTVLQIVGLDASVLLNFLKMSFYLFSVLSMMVVSILMPINYYNNGKMVDDDNDDDDWPDSSAFNATYSFHTDAPPPKSGSKFGDWIDLINDANSILFLHLVFAYAFTIITLRFLYTNYKRFVRSRQLFSLELVHSIAARTVMVTNLPSHLRGERALAEYFENMNLPVESVSLCREVTSLKDLIERRTEALLQLENAWVDYVGNPSSVSSYDPSLNVRTDDGTSGYLVDISNGGRLEAQHPPRLVVPNRPRPTLRAGGWWGRKIDALEHFEAKFKAADEAVRKKRKTGKFKSTQSAFVTFETMSSAEIATQIVHSPYNAQCVTAHAPEPRDIVWSNMGHSPSMLRVRELLVGAFMVLLFFFWLIPISGLATLLSYKEIKKAAPWLGRLIDHSPKIQALVQTSLPSVAVIGLNGLLPFMLEALSYFQGHQARSWVEYSLLKKYFLFLLVNVVGIFLLASTYWALVRDLANSPAKIPEKLAMALKRGSAKHFFLSYVVFQGLGVMPLQLLNLGVLVPRMFYRMFITRTPRDFAELNAPPMVNYGAVYPQAILVFVITLIYSIIQPLILIFGAVYFGVAYVVYKYKLLFVFYKPYESRGQAWPITFVRLIWGVVIFQLFMTGIFTLEKSWIFTTTMLPLIAFTVYWGWSMNKSFAGLGQHTSLSSVFEVQRGEATGEVARLRAGYPVPWSQSVLNRRRYAENDETLYVAPEDDRTDYSQPPMANWYYGILNTGKRRYGHPALTGVLPQPWLPIKKGQTLANHIDRGEGGGWGGDDQAVVLTLRRRTNSSPRKSRNRSVDALSRGNGGGDGEQAAALGNPWSDTRSERTGSGSLQFPSFPHSNQLSFDPATGVIMLPEHGNWMGDLDTDSSEEESSLARSGEEGHEVVGAQSAGGSVNGTPGAGPSGSGGGGGSTPEPSGRRATYYHHPERKKRMPGSFTGTR</sequence>
<dbReference type="PANTHER" id="PTHR13018">
    <property type="entry name" value="PROBABLE MEMBRANE PROTEIN DUF221-RELATED"/>
    <property type="match status" value="1"/>
</dbReference>
<dbReference type="Pfam" id="PF02714">
    <property type="entry name" value="RSN1_7TM"/>
    <property type="match status" value="1"/>
</dbReference>
<dbReference type="STRING" id="930990.A0A067M7I6"/>
<feature type="transmembrane region" description="Helical" evidence="8">
    <location>
        <begin position="661"/>
        <end position="679"/>
    </location>
</feature>
<feature type="compositionally biased region" description="Polar residues" evidence="7">
    <location>
        <begin position="922"/>
        <end position="936"/>
    </location>
</feature>
<dbReference type="OrthoDB" id="1689567at2759"/>
<name>A0A067M7I6_BOTB1</name>
<feature type="transmembrane region" description="Helical" evidence="8">
    <location>
        <begin position="37"/>
        <end position="58"/>
    </location>
</feature>
<dbReference type="InterPro" id="IPR032880">
    <property type="entry name" value="CSC1/OSCA1-like_N"/>
</dbReference>
<keyword evidence="6 8" id="KW-0472">Membrane</keyword>